<dbReference type="EMBL" id="KN822234">
    <property type="protein sequence ID" value="KIM51912.1"/>
    <property type="molecule type" value="Genomic_DNA"/>
</dbReference>
<dbReference type="Proteomes" id="UP000053989">
    <property type="component" value="Unassembled WGS sequence"/>
</dbReference>
<reference evidence="1 2" key="1">
    <citation type="submission" date="2014-04" db="EMBL/GenBank/DDBJ databases">
        <authorList>
            <consortium name="DOE Joint Genome Institute"/>
            <person name="Kuo A."/>
            <person name="Kohler A."/>
            <person name="Nagy L.G."/>
            <person name="Floudas D."/>
            <person name="Copeland A."/>
            <person name="Barry K.W."/>
            <person name="Cichocki N."/>
            <person name="Veneault-Fourrey C."/>
            <person name="LaButti K."/>
            <person name="Lindquist E.A."/>
            <person name="Lipzen A."/>
            <person name="Lundell T."/>
            <person name="Morin E."/>
            <person name="Murat C."/>
            <person name="Sun H."/>
            <person name="Tunlid A."/>
            <person name="Henrissat B."/>
            <person name="Grigoriev I.V."/>
            <person name="Hibbett D.S."/>
            <person name="Martin F."/>
            <person name="Nordberg H.P."/>
            <person name="Cantor M.N."/>
            <person name="Hua S.X."/>
        </authorList>
    </citation>
    <scope>NUCLEOTIDE SEQUENCE [LARGE SCALE GENOMIC DNA]</scope>
    <source>
        <strain evidence="1 2">Foug A</strain>
    </source>
</reference>
<dbReference type="InParanoid" id="A0A0C2ZGB9"/>
<sequence length="66" mass="7420">MVYKFKNWPTGNSAIPEVELIGHFARSFAQGDHLKRLDGWRVPGLGLTIVGPDVKFYAILSLDTQF</sequence>
<name>A0A0C2ZGB9_9AGAM</name>
<evidence type="ECO:0000313" key="2">
    <source>
        <dbReference type="Proteomes" id="UP000053989"/>
    </source>
</evidence>
<organism evidence="1 2">
    <name type="scientific">Scleroderma citrinum Foug A</name>
    <dbReference type="NCBI Taxonomy" id="1036808"/>
    <lineage>
        <taxon>Eukaryota</taxon>
        <taxon>Fungi</taxon>
        <taxon>Dikarya</taxon>
        <taxon>Basidiomycota</taxon>
        <taxon>Agaricomycotina</taxon>
        <taxon>Agaricomycetes</taxon>
        <taxon>Agaricomycetidae</taxon>
        <taxon>Boletales</taxon>
        <taxon>Sclerodermatineae</taxon>
        <taxon>Sclerodermataceae</taxon>
        <taxon>Scleroderma</taxon>
    </lineage>
</organism>
<proteinExistence type="predicted"/>
<keyword evidence="2" id="KW-1185">Reference proteome</keyword>
<protein>
    <submittedName>
        <fullName evidence="1">Uncharacterized protein</fullName>
    </submittedName>
</protein>
<dbReference type="HOGENOM" id="CLU_2832670_0_0_1"/>
<accession>A0A0C2ZGB9</accession>
<reference evidence="2" key="2">
    <citation type="submission" date="2015-01" db="EMBL/GenBank/DDBJ databases">
        <title>Evolutionary Origins and Diversification of the Mycorrhizal Mutualists.</title>
        <authorList>
            <consortium name="DOE Joint Genome Institute"/>
            <consortium name="Mycorrhizal Genomics Consortium"/>
            <person name="Kohler A."/>
            <person name="Kuo A."/>
            <person name="Nagy L.G."/>
            <person name="Floudas D."/>
            <person name="Copeland A."/>
            <person name="Barry K.W."/>
            <person name="Cichocki N."/>
            <person name="Veneault-Fourrey C."/>
            <person name="LaButti K."/>
            <person name="Lindquist E.A."/>
            <person name="Lipzen A."/>
            <person name="Lundell T."/>
            <person name="Morin E."/>
            <person name="Murat C."/>
            <person name="Riley R."/>
            <person name="Ohm R."/>
            <person name="Sun H."/>
            <person name="Tunlid A."/>
            <person name="Henrissat B."/>
            <person name="Grigoriev I.V."/>
            <person name="Hibbett D.S."/>
            <person name="Martin F."/>
        </authorList>
    </citation>
    <scope>NUCLEOTIDE SEQUENCE [LARGE SCALE GENOMIC DNA]</scope>
    <source>
        <strain evidence="2">Foug A</strain>
    </source>
</reference>
<dbReference type="AlphaFoldDB" id="A0A0C2ZGB9"/>
<dbReference type="OrthoDB" id="2667387at2759"/>
<gene>
    <name evidence="1" type="ORF">SCLCIDRAFT_33086</name>
</gene>
<evidence type="ECO:0000313" key="1">
    <source>
        <dbReference type="EMBL" id="KIM51912.1"/>
    </source>
</evidence>